<comment type="caution">
    <text evidence="3">The sequence shown here is derived from an EMBL/GenBank/DDBJ whole genome shotgun (WGS) entry which is preliminary data.</text>
</comment>
<organism evidence="3 4">
    <name type="scientific">Lachnospira hominis</name>
    <name type="common">ex Liu et al. 2021</name>
    <dbReference type="NCBI Taxonomy" id="2763051"/>
    <lineage>
        <taxon>Bacteria</taxon>
        <taxon>Bacillati</taxon>
        <taxon>Bacillota</taxon>
        <taxon>Clostridia</taxon>
        <taxon>Lachnospirales</taxon>
        <taxon>Lachnospiraceae</taxon>
        <taxon>Lachnospira</taxon>
    </lineage>
</organism>
<reference evidence="3 4" key="1">
    <citation type="submission" date="2020-08" db="EMBL/GenBank/DDBJ databases">
        <title>Genome public.</title>
        <authorList>
            <person name="Liu C."/>
            <person name="Sun Q."/>
        </authorList>
    </citation>
    <scope>NUCLEOTIDE SEQUENCE [LARGE SCALE GENOMIC DNA]</scope>
    <source>
        <strain evidence="3 4">NSJ-43</strain>
    </source>
</reference>
<dbReference type="PROSITE" id="PS51257">
    <property type="entry name" value="PROKAR_LIPOPROTEIN"/>
    <property type="match status" value="1"/>
</dbReference>
<name>A0ABR7G1G4_9FIRM</name>
<sequence length="222" mass="24186">MSYIKKYINKLYLRFGYKTKYIYGALFVLAACIICCFLRFTESESENGSIKDYNMSQTTAVISDASAYDGTKSYEEKEENICVYVCGSVNNPGVYEAAKDARIYEIVDMAGGMTQGAVPESINMAGYVSDGQMIYIPGEQDISSGGVTPAGNSTEMSNVKLININTAGVSELMTLPGIGESRANDIIRYRTENGGFGCIEDIKKVSGIKDAAYSKIKDLIQV</sequence>
<dbReference type="EMBL" id="JACOPD010000006">
    <property type="protein sequence ID" value="MBC5681270.1"/>
    <property type="molecule type" value="Genomic_DNA"/>
</dbReference>
<dbReference type="RefSeq" id="WP_186837072.1">
    <property type="nucleotide sequence ID" value="NZ_JACOPD010000006.1"/>
</dbReference>
<accession>A0ABR7G1G4</accession>
<evidence type="ECO:0000256" key="1">
    <source>
        <dbReference type="SAM" id="Phobius"/>
    </source>
</evidence>
<keyword evidence="1" id="KW-1133">Transmembrane helix</keyword>
<dbReference type="Pfam" id="PF10531">
    <property type="entry name" value="SLBB"/>
    <property type="match status" value="1"/>
</dbReference>
<dbReference type="PANTHER" id="PTHR21180">
    <property type="entry name" value="ENDONUCLEASE/EXONUCLEASE/PHOSPHATASE FAMILY DOMAIN-CONTAINING PROTEIN 1"/>
    <property type="match status" value="1"/>
</dbReference>
<protein>
    <submittedName>
        <fullName evidence="3">Helix-hairpin-helix domain-containing protein</fullName>
    </submittedName>
</protein>
<feature type="domain" description="Soluble ligand binding" evidence="2">
    <location>
        <begin position="83"/>
        <end position="136"/>
    </location>
</feature>
<dbReference type="InterPro" id="IPR019554">
    <property type="entry name" value="Soluble_ligand-bd"/>
</dbReference>
<dbReference type="NCBIfam" id="TIGR00426">
    <property type="entry name" value="competence protein ComEA helix-hairpin-helix repeat region"/>
    <property type="match status" value="1"/>
</dbReference>
<keyword evidence="1" id="KW-0472">Membrane</keyword>
<evidence type="ECO:0000313" key="4">
    <source>
        <dbReference type="Proteomes" id="UP000628463"/>
    </source>
</evidence>
<dbReference type="InterPro" id="IPR051675">
    <property type="entry name" value="Endo/Exo/Phosphatase_dom_1"/>
</dbReference>
<dbReference type="Pfam" id="PF12836">
    <property type="entry name" value="HHH_3"/>
    <property type="match status" value="1"/>
</dbReference>
<dbReference type="InterPro" id="IPR010994">
    <property type="entry name" value="RuvA_2-like"/>
</dbReference>
<proteinExistence type="predicted"/>
<keyword evidence="1" id="KW-0812">Transmembrane</keyword>
<gene>
    <name evidence="3" type="ORF">H8S01_09880</name>
</gene>
<keyword evidence="4" id="KW-1185">Reference proteome</keyword>
<evidence type="ECO:0000313" key="3">
    <source>
        <dbReference type="EMBL" id="MBC5681270.1"/>
    </source>
</evidence>
<evidence type="ECO:0000259" key="2">
    <source>
        <dbReference type="Pfam" id="PF10531"/>
    </source>
</evidence>
<dbReference type="Gene3D" id="1.10.150.280">
    <property type="entry name" value="AF1531-like domain"/>
    <property type="match status" value="1"/>
</dbReference>
<dbReference type="PANTHER" id="PTHR21180:SF32">
    <property type="entry name" value="ENDONUCLEASE_EXONUCLEASE_PHOSPHATASE FAMILY DOMAIN-CONTAINING PROTEIN 1"/>
    <property type="match status" value="1"/>
</dbReference>
<dbReference type="InterPro" id="IPR004509">
    <property type="entry name" value="Competence_ComEA_HhH"/>
</dbReference>
<dbReference type="SUPFAM" id="SSF47781">
    <property type="entry name" value="RuvA domain 2-like"/>
    <property type="match status" value="1"/>
</dbReference>
<dbReference type="Proteomes" id="UP000628463">
    <property type="component" value="Unassembled WGS sequence"/>
</dbReference>
<feature type="transmembrane region" description="Helical" evidence="1">
    <location>
        <begin position="21"/>
        <end position="40"/>
    </location>
</feature>